<sequence length="73" mass="8617">MQHFSKSQKSKQSPLRPCLPLWVASLPPKPNLQNFKANFFLPSSLHRMTWEFEQNIRILNIAKSFKTDLYRNA</sequence>
<reference evidence="1" key="1">
    <citation type="submission" date="2020-06" db="EMBL/GenBank/DDBJ databases">
        <title>WGS assembly of Ceratodon purpureus strain R40.</title>
        <authorList>
            <person name="Carey S.B."/>
            <person name="Jenkins J."/>
            <person name="Shu S."/>
            <person name="Lovell J.T."/>
            <person name="Sreedasyam A."/>
            <person name="Maumus F."/>
            <person name="Tiley G.P."/>
            <person name="Fernandez-Pozo N."/>
            <person name="Barry K."/>
            <person name="Chen C."/>
            <person name="Wang M."/>
            <person name="Lipzen A."/>
            <person name="Daum C."/>
            <person name="Saski C.A."/>
            <person name="Payton A.C."/>
            <person name="Mcbreen J.C."/>
            <person name="Conrad R.E."/>
            <person name="Kollar L.M."/>
            <person name="Olsson S."/>
            <person name="Huttunen S."/>
            <person name="Landis J.B."/>
            <person name="Wickett N.J."/>
            <person name="Johnson M.G."/>
            <person name="Rensing S.A."/>
            <person name="Grimwood J."/>
            <person name="Schmutz J."/>
            <person name="Mcdaniel S.F."/>
        </authorList>
    </citation>
    <scope>NUCLEOTIDE SEQUENCE</scope>
    <source>
        <strain evidence="1">R40</strain>
    </source>
</reference>
<protein>
    <submittedName>
        <fullName evidence="1">Uncharacterized protein</fullName>
    </submittedName>
</protein>
<dbReference type="EMBL" id="CM026433">
    <property type="protein sequence ID" value="KAG0554770.1"/>
    <property type="molecule type" value="Genomic_DNA"/>
</dbReference>
<accession>A0A8T0G6W4</accession>
<dbReference type="Proteomes" id="UP000822688">
    <property type="component" value="Chromosome 12"/>
</dbReference>
<name>A0A8T0G6W4_CERPU</name>
<evidence type="ECO:0000313" key="1">
    <source>
        <dbReference type="EMBL" id="KAG0554770.1"/>
    </source>
</evidence>
<evidence type="ECO:0000313" key="2">
    <source>
        <dbReference type="Proteomes" id="UP000822688"/>
    </source>
</evidence>
<comment type="caution">
    <text evidence="1">The sequence shown here is derived from an EMBL/GenBank/DDBJ whole genome shotgun (WGS) entry which is preliminary data.</text>
</comment>
<dbReference type="AlphaFoldDB" id="A0A8T0G6W4"/>
<organism evidence="1 2">
    <name type="scientific">Ceratodon purpureus</name>
    <name type="common">Fire moss</name>
    <name type="synonym">Dicranum purpureum</name>
    <dbReference type="NCBI Taxonomy" id="3225"/>
    <lineage>
        <taxon>Eukaryota</taxon>
        <taxon>Viridiplantae</taxon>
        <taxon>Streptophyta</taxon>
        <taxon>Embryophyta</taxon>
        <taxon>Bryophyta</taxon>
        <taxon>Bryophytina</taxon>
        <taxon>Bryopsida</taxon>
        <taxon>Dicranidae</taxon>
        <taxon>Pseudoditrichales</taxon>
        <taxon>Ditrichaceae</taxon>
        <taxon>Ceratodon</taxon>
    </lineage>
</organism>
<gene>
    <name evidence="1" type="ORF">KC19_12G117200</name>
</gene>
<proteinExistence type="predicted"/>
<keyword evidence="2" id="KW-1185">Reference proteome</keyword>